<dbReference type="AlphaFoldDB" id="A0A6A0AGJ4"/>
<dbReference type="InterPro" id="IPR014729">
    <property type="entry name" value="Rossmann-like_a/b/a_fold"/>
</dbReference>
<accession>A0A6A0AGJ4</accession>
<dbReference type="PRINTS" id="PR00983">
    <property type="entry name" value="TRNASYNTHCYS"/>
</dbReference>
<dbReference type="GO" id="GO:0005737">
    <property type="term" value="C:cytoplasm"/>
    <property type="evidence" value="ECO:0007669"/>
    <property type="project" value="TreeGrafter"/>
</dbReference>
<keyword evidence="1" id="KW-0436">Ligase</keyword>
<dbReference type="GO" id="GO:0006423">
    <property type="term" value="P:cysteinyl-tRNA aminoacylation"/>
    <property type="evidence" value="ECO:0007669"/>
    <property type="project" value="TreeGrafter"/>
</dbReference>
<evidence type="ECO:0000256" key="1">
    <source>
        <dbReference type="ARBA" id="ARBA00022598"/>
    </source>
</evidence>
<reference evidence="5 6" key="1">
    <citation type="submission" date="2020-02" db="EMBL/GenBank/DDBJ databases">
        <title>Draft genome sequence of Haematococcus lacustris strain NIES-144.</title>
        <authorList>
            <person name="Morimoto D."/>
            <person name="Nakagawa S."/>
            <person name="Yoshida T."/>
            <person name="Sawayama S."/>
        </authorList>
    </citation>
    <scope>NUCLEOTIDE SEQUENCE [LARGE SCALE GENOMIC DNA]</scope>
    <source>
        <strain evidence="5 6">NIES-144</strain>
    </source>
</reference>
<keyword evidence="6" id="KW-1185">Reference proteome</keyword>
<dbReference type="GO" id="GO:0004817">
    <property type="term" value="F:cysteine-tRNA ligase activity"/>
    <property type="evidence" value="ECO:0007669"/>
    <property type="project" value="TreeGrafter"/>
</dbReference>
<keyword evidence="2" id="KW-0547">Nucleotide-binding</keyword>
<feature type="domain" description="tRNA synthetases class I catalytic" evidence="4">
    <location>
        <begin position="118"/>
        <end position="259"/>
    </location>
</feature>
<evidence type="ECO:0000313" key="5">
    <source>
        <dbReference type="EMBL" id="GFH31768.1"/>
    </source>
</evidence>
<feature type="non-terminal residue" evidence="5">
    <location>
        <position position="260"/>
    </location>
</feature>
<dbReference type="PANTHER" id="PTHR10890:SF25">
    <property type="entry name" value="CYSTEINE--TRNA LIGASE, CHLOROPLASTIC_MITOCHONDRIAL"/>
    <property type="match status" value="1"/>
</dbReference>
<dbReference type="Proteomes" id="UP000485058">
    <property type="component" value="Unassembled WGS sequence"/>
</dbReference>
<dbReference type="InterPro" id="IPR024909">
    <property type="entry name" value="Cys-tRNA/MSH_ligase"/>
</dbReference>
<evidence type="ECO:0000259" key="4">
    <source>
        <dbReference type="Pfam" id="PF01406"/>
    </source>
</evidence>
<dbReference type="Gene3D" id="3.40.50.620">
    <property type="entry name" value="HUPs"/>
    <property type="match status" value="1"/>
</dbReference>
<protein>
    <recommendedName>
        <fullName evidence="4">tRNA synthetases class I catalytic domain-containing protein</fullName>
    </recommendedName>
</protein>
<sequence length="260" mass="28300">MRRACTLLNSNARCDADMGFSASSSFSRRRSLSFPTAAAQAWPSLPPQPQRATPPSRFAAATTAARYRKRCLAAASQPLATGPGVADLAGLAQLRQRLQLFNTQLRGKEAVTPRPESPDALSMYVCGVTVYDLSHIGHARVYVAFDILYRLLTAGLGYRVQYVRNFTDIDDKIIARANEKGEDPLELANRFIVEFHKDMQALGCLAPSQEPKATDFIPDMVEMIQAGPGAAGRVEGGDVYFDVASLPGYGQLSGRKQDDN</sequence>
<evidence type="ECO:0000313" key="6">
    <source>
        <dbReference type="Proteomes" id="UP000485058"/>
    </source>
</evidence>
<proteinExistence type="predicted"/>
<evidence type="ECO:0000256" key="3">
    <source>
        <dbReference type="ARBA" id="ARBA00022840"/>
    </source>
</evidence>
<name>A0A6A0AGJ4_HAELA</name>
<keyword evidence="3" id="KW-0067">ATP-binding</keyword>
<evidence type="ECO:0000256" key="2">
    <source>
        <dbReference type="ARBA" id="ARBA00022741"/>
    </source>
</evidence>
<dbReference type="SUPFAM" id="SSF52374">
    <property type="entry name" value="Nucleotidylyl transferase"/>
    <property type="match status" value="1"/>
</dbReference>
<dbReference type="Pfam" id="PF01406">
    <property type="entry name" value="tRNA-synt_1e"/>
    <property type="match status" value="1"/>
</dbReference>
<dbReference type="EMBL" id="BLLF01005924">
    <property type="protein sequence ID" value="GFH31768.1"/>
    <property type="molecule type" value="Genomic_DNA"/>
</dbReference>
<organism evidence="5 6">
    <name type="scientific">Haematococcus lacustris</name>
    <name type="common">Green alga</name>
    <name type="synonym">Haematococcus pluvialis</name>
    <dbReference type="NCBI Taxonomy" id="44745"/>
    <lineage>
        <taxon>Eukaryota</taxon>
        <taxon>Viridiplantae</taxon>
        <taxon>Chlorophyta</taxon>
        <taxon>core chlorophytes</taxon>
        <taxon>Chlorophyceae</taxon>
        <taxon>CS clade</taxon>
        <taxon>Chlamydomonadales</taxon>
        <taxon>Haematococcaceae</taxon>
        <taxon>Haematococcus</taxon>
    </lineage>
</organism>
<comment type="caution">
    <text evidence="5">The sequence shown here is derived from an EMBL/GenBank/DDBJ whole genome shotgun (WGS) entry which is preliminary data.</text>
</comment>
<dbReference type="PANTHER" id="PTHR10890">
    <property type="entry name" value="CYSTEINYL-TRNA SYNTHETASE"/>
    <property type="match status" value="1"/>
</dbReference>
<dbReference type="GO" id="GO:0005524">
    <property type="term" value="F:ATP binding"/>
    <property type="evidence" value="ECO:0007669"/>
    <property type="project" value="UniProtKB-KW"/>
</dbReference>
<gene>
    <name evidence="5" type="ORF">HaLaN_30876</name>
</gene>
<dbReference type="InterPro" id="IPR032678">
    <property type="entry name" value="tRNA-synt_1_cat_dom"/>
</dbReference>